<dbReference type="GO" id="GO:0032784">
    <property type="term" value="P:regulation of DNA-templated transcription elongation"/>
    <property type="evidence" value="ECO:0007669"/>
    <property type="project" value="InterPro"/>
</dbReference>
<proteinExistence type="inferred from homology"/>
<dbReference type="Pfam" id="PF00467">
    <property type="entry name" value="KOW"/>
    <property type="match status" value="1"/>
</dbReference>
<dbReference type="PANTHER" id="PTHR30265">
    <property type="entry name" value="RHO-INTERACTING TRANSCRIPTION TERMINATION FACTOR NUSG"/>
    <property type="match status" value="1"/>
</dbReference>
<sequence length="188" mass="21018">MVESIDKQWYVLHTYSGYENKVKQNLESRIETMNMQNFIYRVIVPEQEVAVEKDGKTKIVKENEFPGYALVEMVMTDEAWYVVRNTPGVTGFLGSHGGGSKPVSLTPEEADDFLRKFGNPDEEPIKKPKVLDAEVGETVEIIAGSFIGMQGPITEIDNTKAELTVLVDFLGRETPTTLEFGDVKPLLS</sequence>
<dbReference type="PRINTS" id="PR00338">
    <property type="entry name" value="NUSGTNSCPFCT"/>
</dbReference>
<dbReference type="GO" id="GO:0005829">
    <property type="term" value="C:cytosol"/>
    <property type="evidence" value="ECO:0007669"/>
    <property type="project" value="TreeGrafter"/>
</dbReference>
<dbReference type="InterPro" id="IPR036735">
    <property type="entry name" value="NGN_dom_sf"/>
</dbReference>
<protein>
    <recommendedName>
        <fullName evidence="1 2">Transcription termination/antitermination protein NusG</fullName>
    </recommendedName>
</protein>
<dbReference type="FunFam" id="3.30.70.940:FF:000002">
    <property type="entry name" value="Transcription termination/antitermination protein NusG"/>
    <property type="match status" value="1"/>
</dbReference>
<keyword evidence="1 3" id="KW-0804">Transcription</keyword>
<evidence type="ECO:0000313" key="4">
    <source>
        <dbReference type="EMBL" id="RDL06532.1"/>
    </source>
</evidence>
<dbReference type="RefSeq" id="WP_070229462.1">
    <property type="nucleotide sequence ID" value="NZ_BJYO01000003.1"/>
</dbReference>
<dbReference type="InterPro" id="IPR014722">
    <property type="entry name" value="Rib_uL2_dom2"/>
</dbReference>
<dbReference type="Pfam" id="PF02357">
    <property type="entry name" value="NusG"/>
    <property type="match status" value="1"/>
</dbReference>
<dbReference type="OrthoDB" id="9809075at2"/>
<dbReference type="GO" id="GO:0006354">
    <property type="term" value="P:DNA-templated transcription elongation"/>
    <property type="evidence" value="ECO:0007669"/>
    <property type="project" value="UniProtKB-UniRule"/>
</dbReference>
<evidence type="ECO:0000256" key="2">
    <source>
        <dbReference type="NCBIfam" id="TIGR00922"/>
    </source>
</evidence>
<keyword evidence="1 3" id="KW-0805">Transcription regulation</keyword>
<dbReference type="GeneID" id="94545354"/>
<dbReference type="SUPFAM" id="SSF82679">
    <property type="entry name" value="N-utilization substance G protein NusG, N-terminal domain"/>
    <property type="match status" value="1"/>
</dbReference>
<evidence type="ECO:0000256" key="3">
    <source>
        <dbReference type="RuleBase" id="RU000538"/>
    </source>
</evidence>
<dbReference type="Gene3D" id="2.30.30.30">
    <property type="match status" value="1"/>
</dbReference>
<dbReference type="InterPro" id="IPR006645">
    <property type="entry name" value="NGN-like_dom"/>
</dbReference>
<dbReference type="Gene3D" id="3.30.70.940">
    <property type="entry name" value="NusG, N-terminal domain"/>
    <property type="match status" value="1"/>
</dbReference>
<dbReference type="InterPro" id="IPR047050">
    <property type="entry name" value="NGN"/>
</dbReference>
<dbReference type="AlphaFoldDB" id="A0A288Q7L0"/>
<dbReference type="EMBL" id="QRAS01000002">
    <property type="protein sequence ID" value="RDL06532.1"/>
    <property type="molecule type" value="Genomic_DNA"/>
</dbReference>
<reference evidence="4 5" key="1">
    <citation type="submission" date="2018-07" db="EMBL/GenBank/DDBJ databases">
        <title>Genomic Encyclopedia of Type Strains, Phase III (KMG-III): the genomes of soil and plant-associated and newly described type strains.</title>
        <authorList>
            <person name="Whitman W."/>
        </authorList>
    </citation>
    <scope>NUCLEOTIDE SEQUENCE [LARGE SCALE GENOMIC DNA]</scope>
    <source>
        <strain evidence="4 5">CECT 7031</strain>
    </source>
</reference>
<dbReference type="CDD" id="cd06091">
    <property type="entry name" value="KOW_NusG"/>
    <property type="match status" value="1"/>
</dbReference>
<gene>
    <name evidence="1" type="primary">nusG</name>
    <name evidence="4" type="ORF">DFP99_0911</name>
</gene>
<name>A0A288Q7L0_9LACO</name>
<keyword evidence="1 3" id="KW-0806">Transcription termination</keyword>
<dbReference type="InterPro" id="IPR008991">
    <property type="entry name" value="Translation_prot_SH3-like_sf"/>
</dbReference>
<accession>A0A288Q7L0</accession>
<dbReference type="NCBIfam" id="TIGR00922">
    <property type="entry name" value="nusG"/>
    <property type="match status" value="1"/>
</dbReference>
<dbReference type="InterPro" id="IPR043425">
    <property type="entry name" value="NusG-like"/>
</dbReference>
<comment type="function">
    <text evidence="1 3">Participates in transcription elongation, termination and antitermination.</text>
</comment>
<dbReference type="KEGG" id="wso:WSWS_00141"/>
<dbReference type="PANTHER" id="PTHR30265:SF2">
    <property type="entry name" value="TRANSCRIPTION TERMINATION_ANTITERMINATION PROTEIN NUSG"/>
    <property type="match status" value="1"/>
</dbReference>
<dbReference type="HAMAP" id="MF_00948">
    <property type="entry name" value="NusG"/>
    <property type="match status" value="1"/>
</dbReference>
<dbReference type="GO" id="GO:0006353">
    <property type="term" value="P:DNA-templated transcription termination"/>
    <property type="evidence" value="ECO:0007669"/>
    <property type="project" value="UniProtKB-UniRule"/>
</dbReference>
<dbReference type="Proteomes" id="UP000254912">
    <property type="component" value="Unassembled WGS sequence"/>
</dbReference>
<dbReference type="InterPro" id="IPR001062">
    <property type="entry name" value="Transcrpt_antiterm_NusG"/>
</dbReference>
<keyword evidence="1 3" id="KW-0889">Transcription antitermination</keyword>
<dbReference type="GO" id="GO:0031564">
    <property type="term" value="P:transcription antitermination"/>
    <property type="evidence" value="ECO:0007669"/>
    <property type="project" value="UniProtKB-UniRule"/>
</dbReference>
<comment type="caution">
    <text evidence="4">The sequence shown here is derived from an EMBL/GenBank/DDBJ whole genome shotgun (WGS) entry which is preliminary data.</text>
</comment>
<dbReference type="InterPro" id="IPR005824">
    <property type="entry name" value="KOW"/>
</dbReference>
<keyword evidence="5" id="KW-1185">Reference proteome</keyword>
<comment type="similarity">
    <text evidence="1 3">Belongs to the NusG family.</text>
</comment>
<dbReference type="SMART" id="SM00738">
    <property type="entry name" value="NGN"/>
    <property type="match status" value="1"/>
</dbReference>
<evidence type="ECO:0000256" key="1">
    <source>
        <dbReference type="HAMAP-Rule" id="MF_00948"/>
    </source>
</evidence>
<organism evidence="4 5">
    <name type="scientific">Weissella soli</name>
    <dbReference type="NCBI Taxonomy" id="155866"/>
    <lineage>
        <taxon>Bacteria</taxon>
        <taxon>Bacillati</taxon>
        <taxon>Bacillota</taxon>
        <taxon>Bacilli</taxon>
        <taxon>Lactobacillales</taxon>
        <taxon>Lactobacillaceae</taxon>
        <taxon>Weissella</taxon>
    </lineage>
</organism>
<dbReference type="CDD" id="cd09891">
    <property type="entry name" value="NGN_Bact_1"/>
    <property type="match status" value="1"/>
</dbReference>
<evidence type="ECO:0000313" key="5">
    <source>
        <dbReference type="Proteomes" id="UP000254912"/>
    </source>
</evidence>
<dbReference type="SUPFAM" id="SSF50104">
    <property type="entry name" value="Translation proteins SH3-like domain"/>
    <property type="match status" value="1"/>
</dbReference>